<protein>
    <submittedName>
        <fullName evidence="2">Uncharacterized protein</fullName>
    </submittedName>
</protein>
<evidence type="ECO:0000313" key="3">
    <source>
        <dbReference type="Proteomes" id="UP000717696"/>
    </source>
</evidence>
<gene>
    <name evidence="2" type="ORF">B0J13DRAFT_540806</name>
</gene>
<evidence type="ECO:0000256" key="1">
    <source>
        <dbReference type="SAM" id="MobiDB-lite"/>
    </source>
</evidence>
<sequence>MSLPTYLTYLTYLPKVWLTLPLATLTPVLDAARRLAQSGWPKGHGSRRNPLAVLHWPPSGFNWLLKVRLHVRLPVGPKPVEATKGGRPRVPLRLSPDGTHPRH</sequence>
<dbReference type="EMBL" id="JAGMUU010000002">
    <property type="protein sequence ID" value="KAH7160251.1"/>
    <property type="molecule type" value="Genomic_DNA"/>
</dbReference>
<keyword evidence="3" id="KW-1185">Reference proteome</keyword>
<name>A0A9P9FE91_9HYPO</name>
<comment type="caution">
    <text evidence="2">The sequence shown here is derived from an EMBL/GenBank/DDBJ whole genome shotgun (WGS) entry which is preliminary data.</text>
</comment>
<dbReference type="AlphaFoldDB" id="A0A9P9FE91"/>
<accession>A0A9P9FE91</accession>
<proteinExistence type="predicted"/>
<evidence type="ECO:0000313" key="2">
    <source>
        <dbReference type="EMBL" id="KAH7160251.1"/>
    </source>
</evidence>
<feature type="region of interest" description="Disordered" evidence="1">
    <location>
        <begin position="76"/>
        <end position="103"/>
    </location>
</feature>
<reference evidence="2" key="1">
    <citation type="journal article" date="2021" name="Nat. Commun.">
        <title>Genetic determinants of endophytism in the Arabidopsis root mycobiome.</title>
        <authorList>
            <person name="Mesny F."/>
            <person name="Miyauchi S."/>
            <person name="Thiergart T."/>
            <person name="Pickel B."/>
            <person name="Atanasova L."/>
            <person name="Karlsson M."/>
            <person name="Huettel B."/>
            <person name="Barry K.W."/>
            <person name="Haridas S."/>
            <person name="Chen C."/>
            <person name="Bauer D."/>
            <person name="Andreopoulos W."/>
            <person name="Pangilinan J."/>
            <person name="LaButti K."/>
            <person name="Riley R."/>
            <person name="Lipzen A."/>
            <person name="Clum A."/>
            <person name="Drula E."/>
            <person name="Henrissat B."/>
            <person name="Kohler A."/>
            <person name="Grigoriev I.V."/>
            <person name="Martin F.M."/>
            <person name="Hacquard S."/>
        </authorList>
    </citation>
    <scope>NUCLEOTIDE SEQUENCE</scope>
    <source>
        <strain evidence="2">MPI-CAGE-AT-0021</strain>
    </source>
</reference>
<dbReference type="Proteomes" id="UP000717696">
    <property type="component" value="Unassembled WGS sequence"/>
</dbReference>
<organism evidence="2 3">
    <name type="scientific">Dactylonectria estremocensis</name>
    <dbReference type="NCBI Taxonomy" id="1079267"/>
    <lineage>
        <taxon>Eukaryota</taxon>
        <taxon>Fungi</taxon>
        <taxon>Dikarya</taxon>
        <taxon>Ascomycota</taxon>
        <taxon>Pezizomycotina</taxon>
        <taxon>Sordariomycetes</taxon>
        <taxon>Hypocreomycetidae</taxon>
        <taxon>Hypocreales</taxon>
        <taxon>Nectriaceae</taxon>
        <taxon>Dactylonectria</taxon>
    </lineage>
</organism>